<organism evidence="2 3">
    <name type="scientific">Ceratopteris richardii</name>
    <name type="common">Triangle waterfern</name>
    <dbReference type="NCBI Taxonomy" id="49495"/>
    <lineage>
        <taxon>Eukaryota</taxon>
        <taxon>Viridiplantae</taxon>
        <taxon>Streptophyta</taxon>
        <taxon>Embryophyta</taxon>
        <taxon>Tracheophyta</taxon>
        <taxon>Polypodiopsida</taxon>
        <taxon>Polypodiidae</taxon>
        <taxon>Polypodiales</taxon>
        <taxon>Pteridineae</taxon>
        <taxon>Pteridaceae</taxon>
        <taxon>Parkerioideae</taxon>
        <taxon>Ceratopteris</taxon>
    </lineage>
</organism>
<dbReference type="AlphaFoldDB" id="A0A8T2VR39"/>
<gene>
    <name evidence="2" type="ORF">KP509_01G127500</name>
</gene>
<dbReference type="Pfam" id="PF14432">
    <property type="entry name" value="DYW_deaminase"/>
    <property type="match status" value="1"/>
</dbReference>
<keyword evidence="3" id="KW-1185">Reference proteome</keyword>
<dbReference type="OrthoDB" id="185373at2759"/>
<protein>
    <recommendedName>
        <fullName evidence="1">DYW domain-containing protein</fullName>
    </recommendedName>
</protein>
<accession>A0A8T2VR39</accession>
<dbReference type="GO" id="GO:0008270">
    <property type="term" value="F:zinc ion binding"/>
    <property type="evidence" value="ECO:0007669"/>
    <property type="project" value="InterPro"/>
</dbReference>
<dbReference type="InterPro" id="IPR032867">
    <property type="entry name" value="DYW_dom"/>
</dbReference>
<sequence>MKVMGKDVQEDGPCGHSEVLAVLYGLIKTPERTSLHISKNACICPDCHTVISVLSNVEKGLISCRDIRSIHTFSEGKCCCGS</sequence>
<evidence type="ECO:0000313" key="3">
    <source>
        <dbReference type="Proteomes" id="UP000825935"/>
    </source>
</evidence>
<name>A0A8T2VR39_CERRI</name>
<comment type="caution">
    <text evidence="2">The sequence shown here is derived from an EMBL/GenBank/DDBJ whole genome shotgun (WGS) entry which is preliminary data.</text>
</comment>
<dbReference type="EMBL" id="CM035406">
    <property type="protein sequence ID" value="KAH7447923.1"/>
    <property type="molecule type" value="Genomic_DNA"/>
</dbReference>
<evidence type="ECO:0000259" key="1">
    <source>
        <dbReference type="Pfam" id="PF14432"/>
    </source>
</evidence>
<proteinExistence type="predicted"/>
<dbReference type="Proteomes" id="UP000825935">
    <property type="component" value="Chromosome 1"/>
</dbReference>
<evidence type="ECO:0000313" key="2">
    <source>
        <dbReference type="EMBL" id="KAH7447923.1"/>
    </source>
</evidence>
<reference evidence="2" key="1">
    <citation type="submission" date="2021-08" db="EMBL/GenBank/DDBJ databases">
        <title>WGS assembly of Ceratopteris richardii.</title>
        <authorList>
            <person name="Marchant D.B."/>
            <person name="Chen G."/>
            <person name="Jenkins J."/>
            <person name="Shu S."/>
            <person name="Leebens-Mack J."/>
            <person name="Grimwood J."/>
            <person name="Schmutz J."/>
            <person name="Soltis P."/>
            <person name="Soltis D."/>
            <person name="Chen Z.-H."/>
        </authorList>
    </citation>
    <scope>NUCLEOTIDE SEQUENCE</scope>
    <source>
        <strain evidence="2">Whitten #5841</strain>
        <tissue evidence="2">Leaf</tissue>
    </source>
</reference>
<feature type="domain" description="DYW" evidence="1">
    <location>
        <begin position="9"/>
        <end position="81"/>
    </location>
</feature>